<dbReference type="EMBL" id="JBHMFI010000023">
    <property type="protein sequence ID" value="MFB9075341.1"/>
    <property type="molecule type" value="Genomic_DNA"/>
</dbReference>
<proteinExistence type="predicted"/>
<evidence type="ECO:0000313" key="1">
    <source>
        <dbReference type="EMBL" id="MFB9075341.1"/>
    </source>
</evidence>
<protein>
    <submittedName>
        <fullName evidence="1">Uncharacterized protein</fullName>
    </submittedName>
</protein>
<gene>
    <name evidence="1" type="ORF">ACFFX0_30890</name>
</gene>
<comment type="caution">
    <text evidence="1">The sequence shown here is derived from an EMBL/GenBank/DDBJ whole genome shotgun (WGS) entry which is preliminary data.</text>
</comment>
<organism evidence="1 2">
    <name type="scientific">Citricoccus parietis</name>
    <dbReference type="NCBI Taxonomy" id="592307"/>
    <lineage>
        <taxon>Bacteria</taxon>
        <taxon>Bacillati</taxon>
        <taxon>Actinomycetota</taxon>
        <taxon>Actinomycetes</taxon>
        <taxon>Micrococcales</taxon>
        <taxon>Micrococcaceae</taxon>
        <taxon>Citricoccus</taxon>
    </lineage>
</organism>
<accession>A0ABV5G8Q5</accession>
<evidence type="ECO:0000313" key="2">
    <source>
        <dbReference type="Proteomes" id="UP001589575"/>
    </source>
</evidence>
<reference evidence="1 2" key="1">
    <citation type="submission" date="2024-09" db="EMBL/GenBank/DDBJ databases">
        <authorList>
            <person name="Sun Q."/>
            <person name="Mori K."/>
        </authorList>
    </citation>
    <scope>NUCLEOTIDE SEQUENCE [LARGE SCALE GENOMIC DNA]</scope>
    <source>
        <strain evidence="1 2">CCM 7609</strain>
    </source>
</reference>
<keyword evidence="2" id="KW-1185">Reference proteome</keyword>
<sequence length="69" mass="7801">MRCDARGVGWMQHQQRGRDFALAMVRAIMICRSRNRTVTEAMPSVVSPHPRSVLFRGARATESNFTAHS</sequence>
<dbReference type="Proteomes" id="UP001589575">
    <property type="component" value="Unassembled WGS sequence"/>
</dbReference>
<name>A0ABV5G8Q5_9MICC</name>